<dbReference type="PANTHER" id="PTHR24171">
    <property type="entry name" value="ANKYRIN REPEAT DOMAIN-CONTAINING PROTEIN 39-RELATED"/>
    <property type="match status" value="1"/>
</dbReference>
<evidence type="ECO:0000256" key="2">
    <source>
        <dbReference type="ARBA" id="ARBA00023043"/>
    </source>
</evidence>
<keyword evidence="1" id="KW-0677">Repeat</keyword>
<name>A0A433BAI0_9FUNG</name>
<proteinExistence type="predicted"/>
<evidence type="ECO:0000313" key="5">
    <source>
        <dbReference type="EMBL" id="RUP20630.1"/>
    </source>
</evidence>
<evidence type="ECO:0000256" key="4">
    <source>
        <dbReference type="SAM" id="MobiDB-lite"/>
    </source>
</evidence>
<evidence type="ECO:0000313" key="6">
    <source>
        <dbReference type="Proteomes" id="UP000268093"/>
    </source>
</evidence>
<organism evidence="5 6">
    <name type="scientific">Jimgerdemannia flammicorona</name>
    <dbReference type="NCBI Taxonomy" id="994334"/>
    <lineage>
        <taxon>Eukaryota</taxon>
        <taxon>Fungi</taxon>
        <taxon>Fungi incertae sedis</taxon>
        <taxon>Mucoromycota</taxon>
        <taxon>Mucoromycotina</taxon>
        <taxon>Endogonomycetes</taxon>
        <taxon>Endogonales</taxon>
        <taxon>Endogonaceae</taxon>
        <taxon>Jimgerdemannia</taxon>
    </lineage>
</organism>
<dbReference type="Proteomes" id="UP000268093">
    <property type="component" value="Unassembled WGS sequence"/>
</dbReference>
<dbReference type="SMART" id="SM00248">
    <property type="entry name" value="ANK"/>
    <property type="match status" value="1"/>
</dbReference>
<sequence>MLRSPRLFISSCGPCIHPQFLLDWGADIDHVDDEGNTALHYAAGWGHSKCVTILIDRGCNANLANRQGWTAANYAYSFSLEMHLKELTKIQYESRSNKRTMRPVALIQDSPPLQQQQQQQPPPPSPSFAPSSPGQIAPGSIPPVPQSPYPPGATSGNRSPGFKIGDRNAVF</sequence>
<reference evidence="5 6" key="1">
    <citation type="journal article" date="2018" name="New Phytol.">
        <title>Phylogenomics of Endogonaceae and evolution of mycorrhizas within Mucoromycota.</title>
        <authorList>
            <person name="Chang Y."/>
            <person name="Desiro A."/>
            <person name="Na H."/>
            <person name="Sandor L."/>
            <person name="Lipzen A."/>
            <person name="Clum A."/>
            <person name="Barry K."/>
            <person name="Grigoriev I.V."/>
            <person name="Martin F.M."/>
            <person name="Stajich J.E."/>
            <person name="Smith M.E."/>
            <person name="Bonito G."/>
            <person name="Spatafora J.W."/>
        </authorList>
    </citation>
    <scope>NUCLEOTIDE SEQUENCE [LARGE SCALE GENOMIC DNA]</scope>
    <source>
        <strain evidence="5 6">GMNB39</strain>
    </source>
</reference>
<evidence type="ECO:0000256" key="3">
    <source>
        <dbReference type="PROSITE-ProRule" id="PRU00023"/>
    </source>
</evidence>
<comment type="caution">
    <text evidence="5">The sequence shown here is derived from an EMBL/GenBank/DDBJ whole genome shotgun (WGS) entry which is preliminary data.</text>
</comment>
<feature type="compositionally biased region" description="Low complexity" evidence="4">
    <location>
        <begin position="128"/>
        <end position="139"/>
    </location>
</feature>
<dbReference type="OrthoDB" id="341259at2759"/>
<dbReference type="Gene3D" id="1.25.40.20">
    <property type="entry name" value="Ankyrin repeat-containing domain"/>
    <property type="match status" value="1"/>
</dbReference>
<accession>A0A433BAI0</accession>
<dbReference type="Pfam" id="PF12796">
    <property type="entry name" value="Ank_2"/>
    <property type="match status" value="1"/>
</dbReference>
<dbReference type="SUPFAM" id="SSF48403">
    <property type="entry name" value="Ankyrin repeat"/>
    <property type="match status" value="1"/>
</dbReference>
<dbReference type="AlphaFoldDB" id="A0A433BAI0"/>
<dbReference type="PROSITE" id="PS50297">
    <property type="entry name" value="ANK_REP_REGION"/>
    <property type="match status" value="1"/>
</dbReference>
<feature type="compositionally biased region" description="Pro residues" evidence="4">
    <location>
        <begin position="140"/>
        <end position="151"/>
    </location>
</feature>
<dbReference type="InterPro" id="IPR036770">
    <property type="entry name" value="Ankyrin_rpt-contain_sf"/>
</dbReference>
<dbReference type="PROSITE" id="PS50088">
    <property type="entry name" value="ANK_REPEAT"/>
    <property type="match status" value="1"/>
</dbReference>
<feature type="repeat" description="ANK" evidence="3">
    <location>
        <begin position="34"/>
        <end position="66"/>
    </location>
</feature>
<dbReference type="EMBL" id="RBNI01014528">
    <property type="protein sequence ID" value="RUP20630.1"/>
    <property type="molecule type" value="Genomic_DNA"/>
</dbReference>
<evidence type="ECO:0000256" key="1">
    <source>
        <dbReference type="ARBA" id="ARBA00022737"/>
    </source>
</evidence>
<feature type="region of interest" description="Disordered" evidence="4">
    <location>
        <begin position="94"/>
        <end position="171"/>
    </location>
</feature>
<gene>
    <name evidence="5" type="ORF">BC936DRAFT_139239</name>
</gene>
<dbReference type="InterPro" id="IPR002110">
    <property type="entry name" value="Ankyrin_rpt"/>
</dbReference>
<keyword evidence="2 3" id="KW-0040">ANK repeat</keyword>
<feature type="compositionally biased region" description="Low complexity" evidence="4">
    <location>
        <begin position="108"/>
        <end position="119"/>
    </location>
</feature>
<keyword evidence="6" id="KW-1185">Reference proteome</keyword>
<protein>
    <submittedName>
        <fullName evidence="5">Ankyrin repeat-containing domain protein</fullName>
    </submittedName>
</protein>